<accession>A0ABP8W352</accession>
<dbReference type="RefSeq" id="WP_345376158.1">
    <property type="nucleotide sequence ID" value="NZ_BAABLM010000005.1"/>
</dbReference>
<proteinExistence type="predicted"/>
<sequence>MSDTVTLERLSDYLDRGRVPYDPAIEDDPSTASQLAALQRLRTLSGRLVYDDAAAQPEPDPSWFSGVMDRVRLESRAGRDIPLGVPLGAESGAGVVSLHMTEGAVRGLVREAGDSISGAVVISCALDGDVTTPDAPVRVEVTISALRGEFVPAMADDVREAVGAALLLHTELAVTAVDIVIGDVHLLDEEVAR</sequence>
<evidence type="ECO:0008006" key="3">
    <source>
        <dbReference type="Google" id="ProtNLM"/>
    </source>
</evidence>
<reference evidence="2" key="1">
    <citation type="journal article" date="2019" name="Int. J. Syst. Evol. Microbiol.">
        <title>The Global Catalogue of Microorganisms (GCM) 10K type strain sequencing project: providing services to taxonomists for standard genome sequencing and annotation.</title>
        <authorList>
            <consortium name="The Broad Institute Genomics Platform"/>
            <consortium name="The Broad Institute Genome Sequencing Center for Infectious Disease"/>
            <person name="Wu L."/>
            <person name="Ma J."/>
        </authorList>
    </citation>
    <scope>NUCLEOTIDE SEQUENCE [LARGE SCALE GENOMIC DNA]</scope>
    <source>
        <strain evidence="2">JCM 18956</strain>
    </source>
</reference>
<name>A0ABP8W352_9MICO</name>
<protein>
    <recommendedName>
        <fullName evidence="3">Cell envelope-related Asp23 family protein</fullName>
    </recommendedName>
</protein>
<evidence type="ECO:0000313" key="1">
    <source>
        <dbReference type="EMBL" id="GAA4678534.1"/>
    </source>
</evidence>
<dbReference type="Proteomes" id="UP001501295">
    <property type="component" value="Unassembled WGS sequence"/>
</dbReference>
<keyword evidence="2" id="KW-1185">Reference proteome</keyword>
<gene>
    <name evidence="1" type="ORF">GCM10025780_24290</name>
</gene>
<comment type="caution">
    <text evidence="1">The sequence shown here is derived from an EMBL/GenBank/DDBJ whole genome shotgun (WGS) entry which is preliminary data.</text>
</comment>
<evidence type="ECO:0000313" key="2">
    <source>
        <dbReference type="Proteomes" id="UP001501295"/>
    </source>
</evidence>
<organism evidence="1 2">
    <name type="scientific">Frondihabitans cladoniiphilus</name>
    <dbReference type="NCBI Taxonomy" id="715785"/>
    <lineage>
        <taxon>Bacteria</taxon>
        <taxon>Bacillati</taxon>
        <taxon>Actinomycetota</taxon>
        <taxon>Actinomycetes</taxon>
        <taxon>Micrococcales</taxon>
        <taxon>Microbacteriaceae</taxon>
        <taxon>Frondihabitans</taxon>
    </lineage>
</organism>
<dbReference type="EMBL" id="BAABLM010000005">
    <property type="protein sequence ID" value="GAA4678534.1"/>
    <property type="molecule type" value="Genomic_DNA"/>
</dbReference>